<dbReference type="InterPro" id="IPR013087">
    <property type="entry name" value="Znf_C2H2_type"/>
</dbReference>
<dbReference type="AlphaFoldDB" id="A0A0A9DYG0"/>
<reference evidence="3" key="1">
    <citation type="submission" date="2014-09" db="EMBL/GenBank/DDBJ databases">
        <authorList>
            <person name="Magalhaes I.L.F."/>
            <person name="Oliveira U."/>
            <person name="Santos F.R."/>
            <person name="Vidigal T.H.D.A."/>
            <person name="Brescovit A.D."/>
            <person name="Santos A.J."/>
        </authorList>
    </citation>
    <scope>NUCLEOTIDE SEQUENCE</scope>
    <source>
        <tissue evidence="3">Shoot tissue taken approximately 20 cm above the soil surface</tissue>
    </source>
</reference>
<feature type="domain" description="C2H2-type" evidence="2">
    <location>
        <begin position="11"/>
        <end position="37"/>
    </location>
</feature>
<dbReference type="GO" id="GO:0008270">
    <property type="term" value="F:zinc ion binding"/>
    <property type="evidence" value="ECO:0007669"/>
    <property type="project" value="UniProtKB-KW"/>
</dbReference>
<proteinExistence type="predicted"/>
<evidence type="ECO:0000259" key="2">
    <source>
        <dbReference type="PROSITE" id="PS50157"/>
    </source>
</evidence>
<protein>
    <recommendedName>
        <fullName evidence="2">C2H2-type domain-containing protein</fullName>
    </recommendedName>
</protein>
<name>A0A0A9DYG0_ARUDO</name>
<reference evidence="3" key="2">
    <citation type="journal article" date="2015" name="Data Brief">
        <title>Shoot transcriptome of the giant reed, Arundo donax.</title>
        <authorList>
            <person name="Barrero R.A."/>
            <person name="Guerrero F.D."/>
            <person name="Moolhuijzen P."/>
            <person name="Goolsby J.A."/>
            <person name="Tidwell J."/>
            <person name="Bellgard S.E."/>
            <person name="Bellgard M.I."/>
        </authorList>
    </citation>
    <scope>NUCLEOTIDE SEQUENCE</scope>
    <source>
        <tissue evidence="3">Shoot tissue taken approximately 20 cm above the soil surface</tissue>
    </source>
</reference>
<accession>A0A0A9DYG0</accession>
<keyword evidence="1" id="KW-0862">Zinc</keyword>
<evidence type="ECO:0000313" key="3">
    <source>
        <dbReference type="EMBL" id="JAD88797.1"/>
    </source>
</evidence>
<organism evidence="3">
    <name type="scientific">Arundo donax</name>
    <name type="common">Giant reed</name>
    <name type="synonym">Donax arundinaceus</name>
    <dbReference type="NCBI Taxonomy" id="35708"/>
    <lineage>
        <taxon>Eukaryota</taxon>
        <taxon>Viridiplantae</taxon>
        <taxon>Streptophyta</taxon>
        <taxon>Embryophyta</taxon>
        <taxon>Tracheophyta</taxon>
        <taxon>Spermatophyta</taxon>
        <taxon>Magnoliopsida</taxon>
        <taxon>Liliopsida</taxon>
        <taxon>Poales</taxon>
        <taxon>Poaceae</taxon>
        <taxon>PACMAD clade</taxon>
        <taxon>Arundinoideae</taxon>
        <taxon>Arundineae</taxon>
        <taxon>Arundo</taxon>
    </lineage>
</organism>
<dbReference type="PROSITE" id="PS00028">
    <property type="entry name" value="ZINC_FINGER_C2H2_1"/>
    <property type="match status" value="1"/>
</dbReference>
<dbReference type="PROSITE" id="PS50157">
    <property type="entry name" value="ZINC_FINGER_C2H2_2"/>
    <property type="match status" value="1"/>
</dbReference>
<keyword evidence="1" id="KW-0479">Metal-binding</keyword>
<sequence length="51" mass="5889">MKSCHDQLKLFSCRFAGCDKAFTYKHVRNKHEQSSAHVYIEVSFATQHVSS</sequence>
<evidence type="ECO:0000256" key="1">
    <source>
        <dbReference type="PROSITE-ProRule" id="PRU00042"/>
    </source>
</evidence>
<keyword evidence="1" id="KW-0863">Zinc-finger</keyword>
<dbReference type="EMBL" id="GBRH01209098">
    <property type="protein sequence ID" value="JAD88797.1"/>
    <property type="molecule type" value="Transcribed_RNA"/>
</dbReference>